<evidence type="ECO:0000256" key="5">
    <source>
        <dbReference type="PROSITE-ProRule" id="PRU01248"/>
    </source>
</evidence>
<organism evidence="8 9">
    <name type="scientific">Dyella mobilis</name>
    <dbReference type="NCBI Taxonomy" id="1849582"/>
    <lineage>
        <taxon>Bacteria</taxon>
        <taxon>Pseudomonadati</taxon>
        <taxon>Pseudomonadota</taxon>
        <taxon>Gammaproteobacteria</taxon>
        <taxon>Lysobacterales</taxon>
        <taxon>Rhodanobacteraceae</taxon>
        <taxon>Dyella</taxon>
    </lineage>
</organism>
<dbReference type="InterPro" id="IPR044068">
    <property type="entry name" value="CB"/>
</dbReference>
<dbReference type="PANTHER" id="PTHR30349:SF64">
    <property type="entry name" value="PROPHAGE INTEGRASE INTD-RELATED"/>
    <property type="match status" value="1"/>
</dbReference>
<dbReference type="Proteomes" id="UP001430193">
    <property type="component" value="Unassembled WGS sequence"/>
</dbReference>
<evidence type="ECO:0000313" key="8">
    <source>
        <dbReference type="EMBL" id="MBM7131602.1"/>
    </source>
</evidence>
<dbReference type="Pfam" id="PF00589">
    <property type="entry name" value="Phage_integrase"/>
    <property type="match status" value="1"/>
</dbReference>
<comment type="caution">
    <text evidence="8">The sequence shown here is derived from an EMBL/GenBank/DDBJ whole genome shotgun (WGS) entry which is preliminary data.</text>
</comment>
<evidence type="ECO:0000256" key="1">
    <source>
        <dbReference type="ARBA" id="ARBA00008857"/>
    </source>
</evidence>
<dbReference type="PANTHER" id="PTHR30349">
    <property type="entry name" value="PHAGE INTEGRASE-RELATED"/>
    <property type="match status" value="1"/>
</dbReference>
<feature type="domain" description="Tyr recombinase" evidence="6">
    <location>
        <begin position="161"/>
        <end position="326"/>
    </location>
</feature>
<proteinExistence type="inferred from homology"/>
<dbReference type="Gene3D" id="1.10.443.10">
    <property type="entry name" value="Intergrase catalytic core"/>
    <property type="match status" value="1"/>
</dbReference>
<evidence type="ECO:0000256" key="2">
    <source>
        <dbReference type="ARBA" id="ARBA00022908"/>
    </source>
</evidence>
<dbReference type="PROSITE" id="PS51898">
    <property type="entry name" value="TYR_RECOMBINASE"/>
    <property type="match status" value="1"/>
</dbReference>
<sequence>MAKPTIEWRGHVAYLSWSESGKRWRRSAGKISSGAAEKIRSAKEAELEHGVRILPRLPTVRAYLETYFDWYDAEHPTTGGKLRSECKRFIDRFGHRHIDKVKPKEVEDWKTERLSDDEAAPETVGKEIRRLKTAFKRGIELEVLDFNPVAKVKAPRGVRDVAVEFYSVEDLTALYEANPARAAIWRFMANTGIRRGEFAKACKADVAEYGKEKRIRIESLSPRIRTKSGKRREVPLNASALSALAELPNKFVKCHADTLSDWFTEDAEAAKIGGTLHRLRHTFCAHLAMAGVPLRRIQKFAGHADYKTTEMYAHLCPTGGMSEVQKINL</sequence>
<dbReference type="InterPro" id="IPR002104">
    <property type="entry name" value="Integrase_catalytic"/>
</dbReference>
<reference evidence="8" key="1">
    <citation type="submission" date="2020-10" db="EMBL/GenBank/DDBJ databases">
        <title>Phylogeny of dyella-like bacteria.</title>
        <authorList>
            <person name="Fu J."/>
        </authorList>
    </citation>
    <scope>NUCLEOTIDE SEQUENCE</scope>
    <source>
        <strain evidence="8">DHON07</strain>
    </source>
</reference>
<accession>A0ABS2KKA7</accession>
<name>A0ABS2KKA7_9GAMM</name>
<dbReference type="InterPro" id="IPR050090">
    <property type="entry name" value="Tyrosine_recombinase_XerCD"/>
</dbReference>
<dbReference type="EMBL" id="JADIKF010000040">
    <property type="protein sequence ID" value="MBM7131602.1"/>
    <property type="molecule type" value="Genomic_DNA"/>
</dbReference>
<dbReference type="InterPro" id="IPR011010">
    <property type="entry name" value="DNA_brk_join_enz"/>
</dbReference>
<comment type="similarity">
    <text evidence="1">Belongs to the 'phage' integrase family.</text>
</comment>
<dbReference type="InterPro" id="IPR010998">
    <property type="entry name" value="Integrase_recombinase_N"/>
</dbReference>
<dbReference type="InterPro" id="IPR013762">
    <property type="entry name" value="Integrase-like_cat_sf"/>
</dbReference>
<keyword evidence="2" id="KW-0229">DNA integration</keyword>
<keyword evidence="3 5" id="KW-0238">DNA-binding</keyword>
<evidence type="ECO:0000259" key="7">
    <source>
        <dbReference type="PROSITE" id="PS51900"/>
    </source>
</evidence>
<gene>
    <name evidence="8" type="ORF">ISS99_18930</name>
</gene>
<evidence type="ECO:0000256" key="3">
    <source>
        <dbReference type="ARBA" id="ARBA00023125"/>
    </source>
</evidence>
<keyword evidence="4" id="KW-0233">DNA recombination</keyword>
<evidence type="ECO:0000256" key="4">
    <source>
        <dbReference type="ARBA" id="ARBA00023172"/>
    </source>
</evidence>
<dbReference type="Gene3D" id="1.10.150.130">
    <property type="match status" value="1"/>
</dbReference>
<protein>
    <submittedName>
        <fullName evidence="8">Tyrosine-type recombinase/integrase</fullName>
    </submittedName>
</protein>
<dbReference type="PROSITE" id="PS51900">
    <property type="entry name" value="CB"/>
    <property type="match status" value="1"/>
</dbReference>
<dbReference type="SUPFAM" id="SSF56349">
    <property type="entry name" value="DNA breaking-rejoining enzymes"/>
    <property type="match status" value="1"/>
</dbReference>
<feature type="domain" description="Core-binding (CB)" evidence="7">
    <location>
        <begin position="58"/>
        <end position="139"/>
    </location>
</feature>
<evidence type="ECO:0000259" key="6">
    <source>
        <dbReference type="PROSITE" id="PS51898"/>
    </source>
</evidence>
<keyword evidence="9" id="KW-1185">Reference proteome</keyword>
<evidence type="ECO:0000313" key="9">
    <source>
        <dbReference type="Proteomes" id="UP001430193"/>
    </source>
</evidence>